<organism evidence="1 2">
    <name type="scientific">Rhododendron molle</name>
    <name type="common">Chinese azalea</name>
    <name type="synonym">Azalea mollis</name>
    <dbReference type="NCBI Taxonomy" id="49168"/>
    <lineage>
        <taxon>Eukaryota</taxon>
        <taxon>Viridiplantae</taxon>
        <taxon>Streptophyta</taxon>
        <taxon>Embryophyta</taxon>
        <taxon>Tracheophyta</taxon>
        <taxon>Spermatophyta</taxon>
        <taxon>Magnoliopsida</taxon>
        <taxon>eudicotyledons</taxon>
        <taxon>Gunneridae</taxon>
        <taxon>Pentapetalae</taxon>
        <taxon>asterids</taxon>
        <taxon>Ericales</taxon>
        <taxon>Ericaceae</taxon>
        <taxon>Ericoideae</taxon>
        <taxon>Rhodoreae</taxon>
        <taxon>Rhododendron</taxon>
    </lineage>
</organism>
<reference evidence="1" key="1">
    <citation type="submission" date="2022-02" db="EMBL/GenBank/DDBJ databases">
        <title>Plant Genome Project.</title>
        <authorList>
            <person name="Zhang R.-G."/>
        </authorList>
    </citation>
    <scope>NUCLEOTIDE SEQUENCE</scope>
    <source>
        <strain evidence="1">AT1</strain>
    </source>
</reference>
<evidence type="ECO:0000313" key="1">
    <source>
        <dbReference type="EMBL" id="KAI8561286.1"/>
    </source>
</evidence>
<accession>A0ACC0P801</accession>
<sequence length="57" mass="6251">MNLTAVTEASWKVTLLESINKRCVFLEHAVSLTGLSNVQVIRERAEVGFLTFGLGNS</sequence>
<name>A0ACC0P801_RHOML</name>
<comment type="caution">
    <text evidence="1">The sequence shown here is derived from an EMBL/GenBank/DDBJ whole genome shotgun (WGS) entry which is preliminary data.</text>
</comment>
<evidence type="ECO:0000313" key="2">
    <source>
        <dbReference type="Proteomes" id="UP001062846"/>
    </source>
</evidence>
<dbReference type="Proteomes" id="UP001062846">
    <property type="component" value="Chromosome 4"/>
</dbReference>
<protein>
    <submittedName>
        <fullName evidence="1">Uncharacterized protein</fullName>
    </submittedName>
</protein>
<dbReference type="EMBL" id="CM046391">
    <property type="protein sequence ID" value="KAI8561286.1"/>
    <property type="molecule type" value="Genomic_DNA"/>
</dbReference>
<gene>
    <name evidence="1" type="ORF">RHMOL_Rhmol04G0326900</name>
</gene>
<keyword evidence="2" id="KW-1185">Reference proteome</keyword>
<proteinExistence type="predicted"/>